<protein>
    <submittedName>
        <fullName evidence="2">Uncharacterized protein</fullName>
    </submittedName>
</protein>
<feature type="transmembrane region" description="Helical" evidence="1">
    <location>
        <begin position="6"/>
        <end position="25"/>
    </location>
</feature>
<keyword evidence="1" id="KW-1133">Transmembrane helix</keyword>
<evidence type="ECO:0000256" key="1">
    <source>
        <dbReference type="SAM" id="Phobius"/>
    </source>
</evidence>
<keyword evidence="1" id="KW-0812">Transmembrane</keyword>
<proteinExistence type="predicted"/>
<dbReference type="Proteomes" id="UP000886725">
    <property type="component" value="Unassembled WGS sequence"/>
</dbReference>
<evidence type="ECO:0000313" key="2">
    <source>
        <dbReference type="EMBL" id="HIQ64733.1"/>
    </source>
</evidence>
<keyword evidence="1" id="KW-0472">Membrane</keyword>
<reference evidence="2" key="2">
    <citation type="journal article" date="2021" name="PeerJ">
        <title>Extensive microbial diversity within the chicken gut microbiome revealed by metagenomics and culture.</title>
        <authorList>
            <person name="Gilroy R."/>
            <person name="Ravi A."/>
            <person name="Getino M."/>
            <person name="Pursley I."/>
            <person name="Horton D.L."/>
            <person name="Alikhan N.F."/>
            <person name="Baker D."/>
            <person name="Gharbi K."/>
            <person name="Hall N."/>
            <person name="Watson M."/>
            <person name="Adriaenssens E.M."/>
            <person name="Foster-Nyarko E."/>
            <person name="Jarju S."/>
            <person name="Secka A."/>
            <person name="Antonio M."/>
            <person name="Oren A."/>
            <person name="Chaudhuri R.R."/>
            <person name="La Ragione R."/>
            <person name="Hildebrand F."/>
            <person name="Pallen M.J."/>
        </authorList>
    </citation>
    <scope>NUCLEOTIDE SEQUENCE</scope>
    <source>
        <strain evidence="2">CHK165-10780</strain>
    </source>
</reference>
<organism evidence="2 3">
    <name type="scientific">Candidatus Faecenecus gallistercoris</name>
    <dbReference type="NCBI Taxonomy" id="2840793"/>
    <lineage>
        <taxon>Bacteria</taxon>
        <taxon>Bacillati</taxon>
        <taxon>Bacillota</taxon>
        <taxon>Bacillota incertae sedis</taxon>
        <taxon>Candidatus Faecenecus</taxon>
    </lineage>
</organism>
<reference evidence="2" key="1">
    <citation type="submission" date="2020-10" db="EMBL/GenBank/DDBJ databases">
        <authorList>
            <person name="Gilroy R."/>
        </authorList>
    </citation>
    <scope>NUCLEOTIDE SEQUENCE</scope>
    <source>
        <strain evidence="2">CHK165-10780</strain>
    </source>
</reference>
<evidence type="ECO:0000313" key="3">
    <source>
        <dbReference type="Proteomes" id="UP000886725"/>
    </source>
</evidence>
<comment type="caution">
    <text evidence="2">The sequence shown here is derived from an EMBL/GenBank/DDBJ whole genome shotgun (WGS) entry which is preliminary data.</text>
</comment>
<dbReference type="AlphaFoldDB" id="A0A9D0YZD7"/>
<name>A0A9D0YZD7_9FIRM</name>
<sequence length="106" mass="12200">MKVKDVWLGIFIFLLVIFFGLYFSSKTGYYETEEKNKTILTLEQIKAFETDVQNGAEIDLKEYLKTFEKDYDNTISSSSLHLSNWIGKTIKDVLTNAIKSLAKMVS</sequence>
<accession>A0A9D0YZD7</accession>
<gene>
    <name evidence="2" type="ORF">IAC85_03240</name>
</gene>
<dbReference type="EMBL" id="DVFU01000064">
    <property type="protein sequence ID" value="HIQ64733.1"/>
    <property type="molecule type" value="Genomic_DNA"/>
</dbReference>